<reference evidence="7 8" key="1">
    <citation type="submission" date="2019-04" db="EMBL/GenBank/DDBJ databases">
        <title>genome sequence of strain W3.</title>
        <authorList>
            <person name="Gao J."/>
            <person name="Sun J."/>
        </authorList>
    </citation>
    <scope>NUCLEOTIDE SEQUENCE [LARGE SCALE GENOMIC DNA]</scope>
    <source>
        <strain evidence="7 8">W3</strain>
    </source>
</reference>
<name>A0A4S8PJN1_9HYPH</name>
<keyword evidence="3 5" id="KW-1133">Transmembrane helix</keyword>
<dbReference type="SMART" id="SM00240">
    <property type="entry name" value="FHA"/>
    <property type="match status" value="1"/>
</dbReference>
<dbReference type="CDD" id="cd00060">
    <property type="entry name" value="FHA"/>
    <property type="match status" value="1"/>
</dbReference>
<evidence type="ECO:0000256" key="3">
    <source>
        <dbReference type="ARBA" id="ARBA00022989"/>
    </source>
</evidence>
<dbReference type="Pfam" id="PF00498">
    <property type="entry name" value="FHA"/>
    <property type="match status" value="1"/>
</dbReference>
<dbReference type="Pfam" id="PF06271">
    <property type="entry name" value="RDD"/>
    <property type="match status" value="1"/>
</dbReference>
<dbReference type="InterPro" id="IPR008984">
    <property type="entry name" value="SMAD_FHA_dom_sf"/>
</dbReference>
<keyword evidence="4 5" id="KW-0472">Membrane</keyword>
<organism evidence="7 8">
    <name type="scientific">Rhizobium rosettiformans W3</name>
    <dbReference type="NCBI Taxonomy" id="538378"/>
    <lineage>
        <taxon>Bacteria</taxon>
        <taxon>Pseudomonadati</taxon>
        <taxon>Pseudomonadota</taxon>
        <taxon>Alphaproteobacteria</taxon>
        <taxon>Hyphomicrobiales</taxon>
        <taxon>Rhizobiaceae</taxon>
        <taxon>Rhizobium/Agrobacterium group</taxon>
        <taxon>Rhizobium</taxon>
    </lineage>
</organism>
<proteinExistence type="predicted"/>
<dbReference type="EMBL" id="STGU01000033">
    <property type="protein sequence ID" value="THV29692.1"/>
    <property type="molecule type" value="Genomic_DNA"/>
</dbReference>
<evidence type="ECO:0000313" key="8">
    <source>
        <dbReference type="Proteomes" id="UP000307378"/>
    </source>
</evidence>
<dbReference type="Proteomes" id="UP000307378">
    <property type="component" value="Unassembled WGS sequence"/>
</dbReference>
<evidence type="ECO:0000256" key="4">
    <source>
        <dbReference type="ARBA" id="ARBA00023136"/>
    </source>
</evidence>
<evidence type="ECO:0000256" key="2">
    <source>
        <dbReference type="ARBA" id="ARBA00022692"/>
    </source>
</evidence>
<evidence type="ECO:0000313" key="7">
    <source>
        <dbReference type="EMBL" id="THV29692.1"/>
    </source>
</evidence>
<keyword evidence="2 5" id="KW-0812">Transmembrane</keyword>
<sequence>MSYQEKSLAKLSLAAMFLDLLICVSVWQSLRATAGDIVLQSVALTGIVLFLAVCALYVFLFEVLFNGRSIGRVCLGLSVAPCGGGERLSFGQRIRRFLAIVSGFGLRSLNPNRLPSHNCSEWIIFRSDLAGVAPTRSKSTQSKVSVRAPEKSASVTTSTGGRLVVRVVAGPHMGTALRLTDASTFAVDGVFRIGRLAGWGDLALSLDNKVSQRHCRLKYKSGQVYVADGANSTSPSSNGTYVAGQRIGAREFVPLSLGKELHLGDSRLVVNAE</sequence>
<comment type="subcellular location">
    <subcellularLocation>
        <location evidence="1">Membrane</location>
        <topology evidence="1">Multi-pass membrane protein</topology>
    </subcellularLocation>
</comment>
<dbReference type="PROSITE" id="PS50006">
    <property type="entry name" value="FHA_DOMAIN"/>
    <property type="match status" value="1"/>
</dbReference>
<accession>A0A4S8PJN1</accession>
<dbReference type="GO" id="GO:0016020">
    <property type="term" value="C:membrane"/>
    <property type="evidence" value="ECO:0007669"/>
    <property type="project" value="UniProtKB-SubCell"/>
</dbReference>
<feature type="transmembrane region" description="Helical" evidence="5">
    <location>
        <begin position="42"/>
        <end position="65"/>
    </location>
</feature>
<comment type="caution">
    <text evidence="7">The sequence shown here is derived from an EMBL/GenBank/DDBJ whole genome shotgun (WGS) entry which is preliminary data.</text>
</comment>
<evidence type="ECO:0000259" key="6">
    <source>
        <dbReference type="PROSITE" id="PS50006"/>
    </source>
</evidence>
<dbReference type="AlphaFoldDB" id="A0A4S8PJN1"/>
<dbReference type="InterPro" id="IPR010432">
    <property type="entry name" value="RDD"/>
</dbReference>
<feature type="domain" description="FHA" evidence="6">
    <location>
        <begin position="191"/>
        <end position="247"/>
    </location>
</feature>
<feature type="transmembrane region" description="Helical" evidence="5">
    <location>
        <begin position="12"/>
        <end position="30"/>
    </location>
</feature>
<dbReference type="RefSeq" id="WP_136543638.1">
    <property type="nucleotide sequence ID" value="NZ_STGU01000033.1"/>
</dbReference>
<gene>
    <name evidence="7" type="ORF">FAA86_23510</name>
</gene>
<dbReference type="SUPFAM" id="SSF49879">
    <property type="entry name" value="SMAD/FHA domain"/>
    <property type="match status" value="1"/>
</dbReference>
<evidence type="ECO:0000256" key="1">
    <source>
        <dbReference type="ARBA" id="ARBA00004141"/>
    </source>
</evidence>
<dbReference type="Gene3D" id="2.60.200.20">
    <property type="match status" value="1"/>
</dbReference>
<dbReference type="InterPro" id="IPR000253">
    <property type="entry name" value="FHA_dom"/>
</dbReference>
<protein>
    <submittedName>
        <fullName evidence="7">FHA domain-containing protein</fullName>
    </submittedName>
</protein>
<evidence type="ECO:0000256" key="5">
    <source>
        <dbReference type="SAM" id="Phobius"/>
    </source>
</evidence>